<sequence length="232" mass="25609">MNKNHLTKRLAAIAACVPNGARVADIGSDHAMVPINLVTSGKVDYAVAGEVIAGPFARAQNAVVAAGLAPKIRVRLADGLAAIRAMDQIDTVVIAGMGGILIRDILARGQQELKTVKRLVLEPNVQEDVVRTWLAEQQFAIIQEKILREDQHTYEIIVAERQAQPVKYTELQVKFGPCLVQEKAPVFQGKWQHRLVTNQRILANLEQAQNPPQQKITTLRTENQQIEEVLHG</sequence>
<dbReference type="InterPro" id="IPR029063">
    <property type="entry name" value="SAM-dependent_MTases_sf"/>
</dbReference>
<dbReference type="PANTHER" id="PTHR38451">
    <property type="entry name" value="TRNA (ADENINE(22)-N(1))-METHYLTRANSFERASE"/>
    <property type="match status" value="1"/>
</dbReference>
<keyword evidence="2" id="KW-1185">Reference proteome</keyword>
<evidence type="ECO:0000313" key="1">
    <source>
        <dbReference type="EMBL" id="MFL2029145.1"/>
    </source>
</evidence>
<dbReference type="EMBL" id="JBGQPK010000018">
    <property type="protein sequence ID" value="MFL2029145.1"/>
    <property type="molecule type" value="Genomic_DNA"/>
</dbReference>
<dbReference type="PIRSF" id="PIRSF018637">
    <property type="entry name" value="TrmK"/>
    <property type="match status" value="1"/>
</dbReference>
<gene>
    <name evidence="1" type="ORF">ACEN34_05880</name>
</gene>
<comment type="caution">
    <text evidence="1">The sequence shown here is derived from an EMBL/GenBank/DDBJ whole genome shotgun (WGS) entry which is preliminary data.</text>
</comment>
<dbReference type="InterPro" id="IPR006901">
    <property type="entry name" value="TrmK"/>
</dbReference>
<dbReference type="RefSeq" id="WP_125548897.1">
    <property type="nucleotide sequence ID" value="NZ_JBGQPK010000018.1"/>
</dbReference>
<name>A0ABW8UCW0_9LACO</name>
<proteinExistence type="predicted"/>
<dbReference type="Proteomes" id="UP001625389">
    <property type="component" value="Unassembled WGS sequence"/>
</dbReference>
<dbReference type="PANTHER" id="PTHR38451:SF1">
    <property type="entry name" value="TRNA (ADENINE(22)-N(1))-METHYLTRANSFERASE"/>
    <property type="match status" value="1"/>
</dbReference>
<reference evidence="1 2" key="1">
    <citation type="submission" date="2024-08" db="EMBL/GenBank/DDBJ databases">
        <authorList>
            <person name="Arias E."/>
        </authorList>
    </citation>
    <scope>NUCLEOTIDE SEQUENCE [LARGE SCALE GENOMIC DNA]</scope>
    <source>
        <strain evidence="1 2">FAM 25317</strain>
    </source>
</reference>
<dbReference type="Gene3D" id="1.10.287.1890">
    <property type="match status" value="1"/>
</dbReference>
<organism evidence="1 2">
    <name type="scientific">Loigolactobacillus zhaoyuanensis</name>
    <dbReference type="NCBI Taxonomy" id="2486017"/>
    <lineage>
        <taxon>Bacteria</taxon>
        <taxon>Bacillati</taxon>
        <taxon>Bacillota</taxon>
        <taxon>Bacilli</taxon>
        <taxon>Lactobacillales</taxon>
        <taxon>Lactobacillaceae</taxon>
        <taxon>Loigolactobacillus</taxon>
    </lineage>
</organism>
<dbReference type="Pfam" id="PF04816">
    <property type="entry name" value="TrmK"/>
    <property type="match status" value="1"/>
</dbReference>
<evidence type="ECO:0000313" key="2">
    <source>
        <dbReference type="Proteomes" id="UP001625389"/>
    </source>
</evidence>
<protein>
    <submittedName>
        <fullName evidence="1">tRNA (Adenine(22)-N(1))-methyltransferase TrmK</fullName>
    </submittedName>
</protein>
<dbReference type="SUPFAM" id="SSF53335">
    <property type="entry name" value="S-adenosyl-L-methionine-dependent methyltransferases"/>
    <property type="match status" value="1"/>
</dbReference>
<dbReference type="Gene3D" id="3.40.50.150">
    <property type="entry name" value="Vaccinia Virus protein VP39"/>
    <property type="match status" value="1"/>
</dbReference>
<accession>A0ABW8UCW0</accession>